<organism evidence="11">
    <name type="scientific">uncultured Gemmatimonadaceae bacterium</name>
    <dbReference type="NCBI Taxonomy" id="246130"/>
    <lineage>
        <taxon>Bacteria</taxon>
        <taxon>Pseudomonadati</taxon>
        <taxon>Gemmatimonadota</taxon>
        <taxon>Gemmatimonadia</taxon>
        <taxon>Gemmatimonadales</taxon>
        <taxon>Gemmatimonadaceae</taxon>
        <taxon>environmental samples</taxon>
    </lineage>
</organism>
<evidence type="ECO:0000256" key="1">
    <source>
        <dbReference type="ARBA" id="ARBA00001936"/>
    </source>
</evidence>
<keyword evidence="8" id="KW-0464">Manganese</keyword>
<accession>A0A6J4KR82</accession>
<dbReference type="GO" id="GO:0005524">
    <property type="term" value="F:ATP binding"/>
    <property type="evidence" value="ECO:0007669"/>
    <property type="project" value="UniProtKB-UniRule"/>
</dbReference>
<sequence>MRVAILSARTGWHTDELLRALAERGHTGRVVPYEALVARLGTARATPSGLAADGEELGAADAVLARIIPGGSLEQIIYRVDALHWLERRGTLVLNSPRAIERCVDKFYTSALLQEAGLPTPETVVCERADDAVAAFRAMGDAIVKPLFGSMGLGMVRVGDPDTAWRVFRAIEAIRGVYYLQRAVPHGGRDVRAFVVGDRVVGAIERRAADGGWRTNISRGGAARACALPPAWDALARR</sequence>
<comment type="cofactor">
    <cofactor evidence="2">
        <name>Mg(2+)</name>
        <dbReference type="ChEBI" id="CHEBI:18420"/>
    </cofactor>
</comment>
<dbReference type="SUPFAM" id="SSF56059">
    <property type="entry name" value="Glutathione synthetase ATP-binding domain-like"/>
    <property type="match status" value="1"/>
</dbReference>
<keyword evidence="7" id="KW-0460">Magnesium</keyword>
<evidence type="ECO:0000313" key="11">
    <source>
        <dbReference type="EMBL" id="CAA9311751.1"/>
    </source>
</evidence>
<reference evidence="11" key="1">
    <citation type="submission" date="2020-02" db="EMBL/GenBank/DDBJ databases">
        <authorList>
            <person name="Meier V. D."/>
        </authorList>
    </citation>
    <scope>NUCLEOTIDE SEQUENCE</scope>
    <source>
        <strain evidence="11">AVDCRST_MAG11</strain>
    </source>
</reference>
<protein>
    <recommendedName>
        <fullName evidence="10">ATP-grasp domain-containing protein</fullName>
    </recommendedName>
</protein>
<keyword evidence="6 9" id="KW-0067">ATP-binding</keyword>
<proteinExistence type="predicted"/>
<dbReference type="PANTHER" id="PTHR21621">
    <property type="entry name" value="RIBOSOMAL PROTEIN S6 MODIFICATION PROTEIN"/>
    <property type="match status" value="1"/>
</dbReference>
<feature type="domain" description="ATP-grasp" evidence="10">
    <location>
        <begin position="110"/>
        <end position="158"/>
    </location>
</feature>
<dbReference type="InterPro" id="IPR041107">
    <property type="entry name" value="Rimk_N"/>
</dbReference>
<dbReference type="InterPro" id="IPR011761">
    <property type="entry name" value="ATP-grasp"/>
</dbReference>
<evidence type="ECO:0000256" key="6">
    <source>
        <dbReference type="ARBA" id="ARBA00022840"/>
    </source>
</evidence>
<dbReference type="EMBL" id="CADCTU010000346">
    <property type="protein sequence ID" value="CAA9311751.1"/>
    <property type="molecule type" value="Genomic_DNA"/>
</dbReference>
<dbReference type="Gene3D" id="3.40.50.20">
    <property type="match status" value="1"/>
</dbReference>
<dbReference type="Pfam" id="PF18030">
    <property type="entry name" value="Rimk_N"/>
    <property type="match status" value="1"/>
</dbReference>
<dbReference type="InterPro" id="IPR004666">
    <property type="entry name" value="Rp_bS6_RimK/Lys_biosynth_LsyX"/>
</dbReference>
<dbReference type="Pfam" id="PF08443">
    <property type="entry name" value="RimK"/>
    <property type="match status" value="1"/>
</dbReference>
<evidence type="ECO:0000256" key="2">
    <source>
        <dbReference type="ARBA" id="ARBA00001946"/>
    </source>
</evidence>
<dbReference type="PROSITE" id="PS50975">
    <property type="entry name" value="ATP_GRASP"/>
    <property type="match status" value="1"/>
</dbReference>
<evidence type="ECO:0000256" key="7">
    <source>
        <dbReference type="ARBA" id="ARBA00022842"/>
    </source>
</evidence>
<dbReference type="AlphaFoldDB" id="A0A6J4KR82"/>
<dbReference type="GO" id="GO:0046872">
    <property type="term" value="F:metal ion binding"/>
    <property type="evidence" value="ECO:0007669"/>
    <property type="project" value="UniProtKB-KW"/>
</dbReference>
<gene>
    <name evidence="11" type="ORF">AVDCRST_MAG11-1542</name>
</gene>
<dbReference type="GO" id="GO:0005737">
    <property type="term" value="C:cytoplasm"/>
    <property type="evidence" value="ECO:0007669"/>
    <property type="project" value="TreeGrafter"/>
</dbReference>
<dbReference type="Gene3D" id="3.30.470.20">
    <property type="entry name" value="ATP-grasp fold, B domain"/>
    <property type="match status" value="1"/>
</dbReference>
<keyword evidence="4" id="KW-0479">Metal-binding</keyword>
<evidence type="ECO:0000256" key="5">
    <source>
        <dbReference type="ARBA" id="ARBA00022741"/>
    </source>
</evidence>
<dbReference type="GO" id="GO:0016879">
    <property type="term" value="F:ligase activity, forming carbon-nitrogen bonds"/>
    <property type="evidence" value="ECO:0007669"/>
    <property type="project" value="TreeGrafter"/>
</dbReference>
<dbReference type="NCBIfam" id="TIGR00768">
    <property type="entry name" value="rimK_fam"/>
    <property type="match status" value="1"/>
</dbReference>
<dbReference type="InterPro" id="IPR013651">
    <property type="entry name" value="ATP-grasp_RimK-type"/>
</dbReference>
<evidence type="ECO:0000256" key="3">
    <source>
        <dbReference type="ARBA" id="ARBA00022598"/>
    </source>
</evidence>
<name>A0A6J4KR82_9BACT</name>
<evidence type="ECO:0000256" key="4">
    <source>
        <dbReference type="ARBA" id="ARBA00022723"/>
    </source>
</evidence>
<keyword evidence="5 9" id="KW-0547">Nucleotide-binding</keyword>
<evidence type="ECO:0000256" key="9">
    <source>
        <dbReference type="PROSITE-ProRule" id="PRU00409"/>
    </source>
</evidence>
<evidence type="ECO:0000256" key="8">
    <source>
        <dbReference type="ARBA" id="ARBA00023211"/>
    </source>
</evidence>
<evidence type="ECO:0000259" key="10">
    <source>
        <dbReference type="PROSITE" id="PS50975"/>
    </source>
</evidence>
<dbReference type="PANTHER" id="PTHR21621:SF0">
    <property type="entry name" value="BETA-CITRYLGLUTAMATE SYNTHASE B-RELATED"/>
    <property type="match status" value="1"/>
</dbReference>
<keyword evidence="3" id="KW-0436">Ligase</keyword>
<comment type="cofactor">
    <cofactor evidence="1">
        <name>Mn(2+)</name>
        <dbReference type="ChEBI" id="CHEBI:29035"/>
    </cofactor>
</comment>
<feature type="non-terminal residue" evidence="11">
    <location>
        <position position="238"/>
    </location>
</feature>